<evidence type="ECO:0000313" key="1">
    <source>
        <dbReference type="EMBL" id="SFU45423.1"/>
    </source>
</evidence>
<dbReference type="EMBL" id="FPBK01000004">
    <property type="protein sequence ID" value="SFU45423.1"/>
    <property type="molecule type" value="Genomic_DNA"/>
</dbReference>
<sequence>MPKEGTHADLVFSQMDLKVVLQHIPLSNDSIALGTIAFPVFNFIGENQYETLTDLEKKYCYKVYCYGSFLGYTDTSQLKQGFVPITCIDPITDFKYDPATLTVTVAWEVLKNCK</sequence>
<dbReference type="OrthoDB" id="1438747at2"/>
<proteinExistence type="predicted"/>
<reference evidence="1 2" key="1">
    <citation type="submission" date="2016-10" db="EMBL/GenBank/DDBJ databases">
        <authorList>
            <person name="de Groot N.N."/>
        </authorList>
    </citation>
    <scope>NUCLEOTIDE SEQUENCE [LARGE SCALE GENOMIC DNA]</scope>
    <source>
        <strain evidence="1 2">CGMCC 1.12333</strain>
    </source>
</reference>
<protein>
    <submittedName>
        <fullName evidence="1">Uncharacterized protein</fullName>
    </submittedName>
</protein>
<evidence type="ECO:0000313" key="2">
    <source>
        <dbReference type="Proteomes" id="UP000199138"/>
    </source>
</evidence>
<dbReference type="RefSeq" id="WP_093024503.1">
    <property type="nucleotide sequence ID" value="NZ_FPBK01000004.1"/>
</dbReference>
<gene>
    <name evidence="1" type="ORF">SAMN05216480_10430</name>
</gene>
<keyword evidence="2" id="KW-1185">Reference proteome</keyword>
<dbReference type="AlphaFoldDB" id="A0A1I7GAG0"/>
<dbReference type="STRING" id="1224947.SAMN05216480_10430"/>
<dbReference type="Proteomes" id="UP000199138">
    <property type="component" value="Unassembled WGS sequence"/>
</dbReference>
<organism evidence="1 2">
    <name type="scientific">Pustulibacterium marinum</name>
    <dbReference type="NCBI Taxonomy" id="1224947"/>
    <lineage>
        <taxon>Bacteria</taxon>
        <taxon>Pseudomonadati</taxon>
        <taxon>Bacteroidota</taxon>
        <taxon>Flavobacteriia</taxon>
        <taxon>Flavobacteriales</taxon>
        <taxon>Flavobacteriaceae</taxon>
        <taxon>Pustulibacterium</taxon>
    </lineage>
</organism>
<name>A0A1I7GAG0_9FLAO</name>
<accession>A0A1I7GAG0</accession>